<evidence type="ECO:0000313" key="4">
    <source>
        <dbReference type="Proteomes" id="UP000780875"/>
    </source>
</evidence>
<sequence length="163" mass="18022">MSISDDPRLGGTQAEAHDLAGLTLDELRGYRQRLRDEEDRISYWRRLVHARIDVLDASGGVEGSLSLDDLVRVLGDTGTGRVRQALHRVRAAEPLPDLPALDEVWTVPADAASGAQARERLVAAEQQLTRYRSALHERIDAATAELVARYRQDPTRALSALPH</sequence>
<protein>
    <recommendedName>
        <fullName evidence="1">RsiG-like domain-containing protein</fullName>
    </recommendedName>
</protein>
<accession>A0ABS7UG93</accession>
<dbReference type="Proteomes" id="UP000780875">
    <property type="component" value="Unassembled WGS sequence"/>
</dbReference>
<evidence type="ECO:0000259" key="1">
    <source>
        <dbReference type="Pfam" id="PF22802"/>
    </source>
</evidence>
<comment type="caution">
    <text evidence="2">The sequence shown here is derived from an EMBL/GenBank/DDBJ whole genome shotgun (WGS) entry which is preliminary data.</text>
</comment>
<dbReference type="Pfam" id="PF22802">
    <property type="entry name" value="RsiG"/>
    <property type="match status" value="1"/>
</dbReference>
<evidence type="ECO:0000313" key="2">
    <source>
        <dbReference type="EMBL" id="MBZ5740026.1"/>
    </source>
</evidence>
<keyword evidence="4" id="KW-1185">Reference proteome</keyword>
<name>A0ABS7UG93_9ACTN</name>
<evidence type="ECO:0000313" key="3">
    <source>
        <dbReference type="EMBL" id="MBZ5740803.1"/>
    </source>
</evidence>
<dbReference type="EMBL" id="JAIQZJ010000011">
    <property type="protein sequence ID" value="MBZ5740026.1"/>
    <property type="molecule type" value="Genomic_DNA"/>
</dbReference>
<feature type="domain" description="RsiG-like" evidence="1">
    <location>
        <begin position="14"/>
        <end position="58"/>
    </location>
</feature>
<gene>
    <name evidence="2" type="ORF">K8U61_17760</name>
    <name evidence="3" type="ORF">K8U61_21715</name>
</gene>
<dbReference type="RefSeq" id="WP_224124381.1">
    <property type="nucleotide sequence ID" value="NZ_JAIQZJ010000011.1"/>
</dbReference>
<reference evidence="2 4" key="1">
    <citation type="submission" date="2021-09" db="EMBL/GenBank/DDBJ databases">
        <title>Whole genome sequence of Nocardioides sp. GBK3QG-3.</title>
        <authorList>
            <person name="Tuo L."/>
        </authorList>
    </citation>
    <scope>NUCLEOTIDE SEQUENCE [LARGE SCALE GENOMIC DNA]</scope>
    <source>
        <strain evidence="2 4">GBK3QG-3</strain>
    </source>
</reference>
<dbReference type="InterPro" id="IPR055209">
    <property type="entry name" value="RsiG-like_dom"/>
</dbReference>
<proteinExistence type="predicted"/>
<organism evidence="2 4">
    <name type="scientific">Nocardioides mangrovi</name>
    <dbReference type="NCBI Taxonomy" id="2874580"/>
    <lineage>
        <taxon>Bacteria</taxon>
        <taxon>Bacillati</taxon>
        <taxon>Actinomycetota</taxon>
        <taxon>Actinomycetes</taxon>
        <taxon>Propionibacteriales</taxon>
        <taxon>Nocardioidaceae</taxon>
        <taxon>Nocardioides</taxon>
    </lineage>
</organism>
<dbReference type="EMBL" id="JAIQZJ010000017">
    <property type="protein sequence ID" value="MBZ5740803.1"/>
    <property type="molecule type" value="Genomic_DNA"/>
</dbReference>